<dbReference type="HOGENOM" id="CLU_2634124_0_0_5"/>
<dbReference type="PATRIC" id="fig|864069.3.peg.1357"/>
<evidence type="ECO:0000256" key="3">
    <source>
        <dbReference type="ARBA" id="ARBA00023163"/>
    </source>
</evidence>
<dbReference type="Pfam" id="PF07729">
    <property type="entry name" value="FCD"/>
    <property type="match status" value="1"/>
</dbReference>
<proteinExistence type="predicted"/>
<sequence length="77" mass="9180">MNNDFWRYNRILYRVHWGQKDGRDGERNIEHVRIFEAIQSGDGPLAELLMRRHVQSTGVVIREARQVRYGRRASDKV</sequence>
<reference evidence="5 6" key="1">
    <citation type="submission" date="2012-02" db="EMBL/GenBank/DDBJ databases">
        <title>Improved High-Quality Draft sequence of Microvirga sp. WSM3557.</title>
        <authorList>
            <consortium name="US DOE Joint Genome Institute"/>
            <person name="Lucas S."/>
            <person name="Han J."/>
            <person name="Lapidus A."/>
            <person name="Cheng J.-F."/>
            <person name="Goodwin L."/>
            <person name="Pitluck S."/>
            <person name="Peters L."/>
            <person name="Zhang X."/>
            <person name="Detter J.C."/>
            <person name="Han C."/>
            <person name="Tapia R."/>
            <person name="Land M."/>
            <person name="Hauser L."/>
            <person name="Kyrpides N."/>
            <person name="Ivanova N."/>
            <person name="Pagani I."/>
            <person name="Brau L."/>
            <person name="Yates R."/>
            <person name="O'Hara G."/>
            <person name="Rui T."/>
            <person name="Howieson J."/>
            <person name="Reeve W."/>
            <person name="Woyke T."/>
        </authorList>
    </citation>
    <scope>NUCLEOTIDE SEQUENCE [LARGE SCALE GENOMIC DNA]</scope>
    <source>
        <strain evidence="5 6">WSM3557</strain>
    </source>
</reference>
<accession>I4Z109</accession>
<protein>
    <submittedName>
        <fullName evidence="5">Transcriptional regulator</fullName>
    </submittedName>
</protein>
<keyword evidence="3" id="KW-0804">Transcription</keyword>
<evidence type="ECO:0000313" key="5">
    <source>
        <dbReference type="EMBL" id="EIM29901.1"/>
    </source>
</evidence>
<dbReference type="EMBL" id="JH660640">
    <property type="protein sequence ID" value="EIM29901.1"/>
    <property type="molecule type" value="Genomic_DNA"/>
</dbReference>
<evidence type="ECO:0000256" key="2">
    <source>
        <dbReference type="ARBA" id="ARBA00023125"/>
    </source>
</evidence>
<dbReference type="STRING" id="864069.MicloDRAFT_00012220"/>
<organism evidence="5 6">
    <name type="scientific">Microvirga lotononidis</name>
    <dbReference type="NCBI Taxonomy" id="864069"/>
    <lineage>
        <taxon>Bacteria</taxon>
        <taxon>Pseudomonadati</taxon>
        <taxon>Pseudomonadota</taxon>
        <taxon>Alphaproteobacteria</taxon>
        <taxon>Hyphomicrobiales</taxon>
        <taxon>Methylobacteriaceae</taxon>
        <taxon>Microvirga</taxon>
    </lineage>
</organism>
<evidence type="ECO:0000313" key="6">
    <source>
        <dbReference type="Proteomes" id="UP000003947"/>
    </source>
</evidence>
<evidence type="ECO:0000256" key="1">
    <source>
        <dbReference type="ARBA" id="ARBA00023015"/>
    </source>
</evidence>
<evidence type="ECO:0000259" key="4">
    <source>
        <dbReference type="Pfam" id="PF07729"/>
    </source>
</evidence>
<keyword evidence="1" id="KW-0805">Transcription regulation</keyword>
<dbReference type="InterPro" id="IPR011711">
    <property type="entry name" value="GntR_C"/>
</dbReference>
<dbReference type="Gene3D" id="1.20.120.530">
    <property type="entry name" value="GntR ligand-binding domain-like"/>
    <property type="match status" value="1"/>
</dbReference>
<dbReference type="GO" id="GO:0003677">
    <property type="term" value="F:DNA binding"/>
    <property type="evidence" value="ECO:0007669"/>
    <property type="project" value="UniProtKB-KW"/>
</dbReference>
<dbReference type="AlphaFoldDB" id="I4Z109"/>
<dbReference type="SUPFAM" id="SSF48008">
    <property type="entry name" value="GntR ligand-binding domain-like"/>
    <property type="match status" value="1"/>
</dbReference>
<dbReference type="Proteomes" id="UP000003947">
    <property type="component" value="Unassembled WGS sequence"/>
</dbReference>
<dbReference type="InterPro" id="IPR008920">
    <property type="entry name" value="TF_FadR/GntR_C"/>
</dbReference>
<name>I4Z109_9HYPH</name>
<keyword evidence="2" id="KW-0238">DNA-binding</keyword>
<feature type="domain" description="GntR C-terminal" evidence="4">
    <location>
        <begin position="10"/>
        <end position="55"/>
    </location>
</feature>
<gene>
    <name evidence="5" type="ORF">MicloDRAFT_00012220</name>
</gene>
<keyword evidence="6" id="KW-1185">Reference proteome</keyword>